<organism evidence="1 2">
    <name type="scientific">Micromonospora rhizosphaerae</name>
    <dbReference type="NCBI Taxonomy" id="568872"/>
    <lineage>
        <taxon>Bacteria</taxon>
        <taxon>Bacillati</taxon>
        <taxon>Actinomycetota</taxon>
        <taxon>Actinomycetes</taxon>
        <taxon>Micromonosporales</taxon>
        <taxon>Micromonosporaceae</taxon>
        <taxon>Micromonospora</taxon>
    </lineage>
</organism>
<proteinExistence type="predicted"/>
<dbReference type="InterPro" id="IPR021889">
    <property type="entry name" value="DUF3500"/>
</dbReference>
<accession>A0A1C6SG41</accession>
<dbReference type="STRING" id="568872.GA0070624_3680"/>
<dbReference type="PANTHER" id="PTHR37489">
    <property type="entry name" value="DUF3500 DOMAIN-CONTAINING PROTEIN"/>
    <property type="match status" value="1"/>
</dbReference>
<sequence length="326" mass="35649">MRRSRGRYTEAVEDPIPEQMRVAASALLAALDEPVRQRASHSFDDDAARRWLEYRPRPRPGACLAELDVPARKAAHRLLATALSPPAYAQAMAIIALEEVLDRAEEWRRGRHSGDYWVAVFGDPARDDRWGWRIEGHHLSVSMTVADDQVSPAPLFFGANPAAVRHGGRPVSRPLGVEEDLARELLDALGPAGRAAAIVADEAPADIISATRPTAPGAIEPLGVPRDRLAPTGRALLDQLVALYLDRLPPELAIREAGRLDGGELHFAWAGPTRPGQRHYYRVQGDDLLIEYDNTTDDGNHAHTVLRRPASDFGADVLAAHHATAH</sequence>
<keyword evidence="2" id="KW-1185">Reference proteome</keyword>
<evidence type="ECO:0000313" key="1">
    <source>
        <dbReference type="EMBL" id="SCL28373.1"/>
    </source>
</evidence>
<reference evidence="2" key="1">
    <citation type="submission" date="2016-06" db="EMBL/GenBank/DDBJ databases">
        <authorList>
            <person name="Varghese N."/>
            <person name="Submissions Spin"/>
        </authorList>
    </citation>
    <scope>NUCLEOTIDE SEQUENCE [LARGE SCALE GENOMIC DNA]</scope>
    <source>
        <strain evidence="2">DSM 45431</strain>
    </source>
</reference>
<name>A0A1C6SG41_9ACTN</name>
<dbReference type="AlphaFoldDB" id="A0A1C6SG41"/>
<evidence type="ECO:0008006" key="3">
    <source>
        <dbReference type="Google" id="ProtNLM"/>
    </source>
</evidence>
<dbReference type="EMBL" id="FMHV01000002">
    <property type="protein sequence ID" value="SCL28373.1"/>
    <property type="molecule type" value="Genomic_DNA"/>
</dbReference>
<protein>
    <recommendedName>
        <fullName evidence="3">DUF3500 domain-containing protein</fullName>
    </recommendedName>
</protein>
<dbReference type="PANTHER" id="PTHR37489:SF1">
    <property type="entry name" value="DUF3500 DOMAIN-CONTAINING PROTEIN"/>
    <property type="match status" value="1"/>
</dbReference>
<dbReference type="Pfam" id="PF12006">
    <property type="entry name" value="DUF3500"/>
    <property type="match status" value="1"/>
</dbReference>
<evidence type="ECO:0000313" key="2">
    <source>
        <dbReference type="Proteomes" id="UP000199413"/>
    </source>
</evidence>
<gene>
    <name evidence="1" type="ORF">GA0070624_3680</name>
</gene>
<dbReference type="Proteomes" id="UP000199413">
    <property type="component" value="Unassembled WGS sequence"/>
</dbReference>